<name>A0A6J5P4V4_9CAUD</name>
<proteinExistence type="predicted"/>
<dbReference type="EMBL" id="LR796765">
    <property type="protein sequence ID" value="CAB4164358.1"/>
    <property type="molecule type" value="Genomic_DNA"/>
</dbReference>
<accession>A0A6J5P4V4</accession>
<protein>
    <submittedName>
        <fullName evidence="1">Uncharacterized protein</fullName>
    </submittedName>
</protein>
<sequence>MKEEEVSIKVTMTVKEFRAMEEMAAEHDLSYSGMMRYCLRHYQSAYKKPAS</sequence>
<reference evidence="1" key="1">
    <citation type="submission" date="2020-04" db="EMBL/GenBank/DDBJ databases">
        <authorList>
            <person name="Chiriac C."/>
            <person name="Salcher M."/>
            <person name="Ghai R."/>
            <person name="Kavagutti S V."/>
        </authorList>
    </citation>
    <scope>NUCLEOTIDE SEQUENCE</scope>
</reference>
<evidence type="ECO:0000313" key="1">
    <source>
        <dbReference type="EMBL" id="CAB4164358.1"/>
    </source>
</evidence>
<organism evidence="1">
    <name type="scientific">uncultured Caudovirales phage</name>
    <dbReference type="NCBI Taxonomy" id="2100421"/>
    <lineage>
        <taxon>Viruses</taxon>
        <taxon>Duplodnaviria</taxon>
        <taxon>Heunggongvirae</taxon>
        <taxon>Uroviricota</taxon>
        <taxon>Caudoviricetes</taxon>
        <taxon>Peduoviridae</taxon>
        <taxon>Maltschvirus</taxon>
        <taxon>Maltschvirus maltsch</taxon>
    </lineage>
</organism>
<gene>
    <name evidence="1" type="ORF">UFOVP826_28</name>
</gene>